<dbReference type="InterPro" id="IPR029052">
    <property type="entry name" value="Metallo-depent_PP-like"/>
</dbReference>
<evidence type="ECO:0000313" key="6">
    <source>
        <dbReference type="Proteomes" id="UP001216907"/>
    </source>
</evidence>
<keyword evidence="2" id="KW-0378">Hydrolase</keyword>
<evidence type="ECO:0000256" key="1">
    <source>
        <dbReference type="ARBA" id="ARBA00022723"/>
    </source>
</evidence>
<dbReference type="RefSeq" id="WP_277862183.1">
    <property type="nucleotide sequence ID" value="NZ_JARRAG010000002.1"/>
</dbReference>
<feature type="transmembrane region" description="Helical" evidence="3">
    <location>
        <begin position="32"/>
        <end position="51"/>
    </location>
</feature>
<accession>A0ABT6FE56</accession>
<feature type="transmembrane region" description="Helical" evidence="3">
    <location>
        <begin position="71"/>
        <end position="90"/>
    </location>
</feature>
<dbReference type="Proteomes" id="UP001216907">
    <property type="component" value="Unassembled WGS sequence"/>
</dbReference>
<reference evidence="5 6" key="1">
    <citation type="submission" date="2023-03" db="EMBL/GenBank/DDBJ databases">
        <title>Paludisphaera mucosa sp. nov. a novel planctomycete from northern fen.</title>
        <authorList>
            <person name="Ivanova A."/>
        </authorList>
    </citation>
    <scope>NUCLEOTIDE SEQUENCE [LARGE SCALE GENOMIC DNA]</scope>
    <source>
        <strain evidence="5 6">Pla2</strain>
    </source>
</reference>
<dbReference type="SUPFAM" id="SSF56300">
    <property type="entry name" value="Metallo-dependent phosphatases"/>
    <property type="match status" value="1"/>
</dbReference>
<evidence type="ECO:0000259" key="4">
    <source>
        <dbReference type="Pfam" id="PF00149"/>
    </source>
</evidence>
<dbReference type="CDD" id="cd07385">
    <property type="entry name" value="MPP_YkuE_C"/>
    <property type="match status" value="1"/>
</dbReference>
<keyword evidence="3" id="KW-0472">Membrane</keyword>
<feature type="domain" description="Calcineurin-like phosphoesterase" evidence="4">
    <location>
        <begin position="157"/>
        <end position="312"/>
    </location>
</feature>
<feature type="transmembrane region" description="Helical" evidence="3">
    <location>
        <begin position="6"/>
        <end position="25"/>
    </location>
</feature>
<gene>
    <name evidence="5" type="ORF">PZE19_18885</name>
</gene>
<protein>
    <submittedName>
        <fullName evidence="5">Metallophosphoesterase</fullName>
    </submittedName>
</protein>
<evidence type="ECO:0000313" key="5">
    <source>
        <dbReference type="EMBL" id="MDG3005857.1"/>
    </source>
</evidence>
<organism evidence="5 6">
    <name type="scientific">Paludisphaera mucosa</name>
    <dbReference type="NCBI Taxonomy" id="3030827"/>
    <lineage>
        <taxon>Bacteria</taxon>
        <taxon>Pseudomonadati</taxon>
        <taxon>Planctomycetota</taxon>
        <taxon>Planctomycetia</taxon>
        <taxon>Isosphaerales</taxon>
        <taxon>Isosphaeraceae</taxon>
        <taxon>Paludisphaera</taxon>
    </lineage>
</organism>
<sequence>MLTLPFYMAFAAGEMCLLVLAINIVHGMGWKVRGLEAGSIVSFLIIGLLSFETTRRWWFVPAADWPLCLQAGAVICCLASLVGLPLSTFARHARTVKGIGRKDRHVDLVGDGPRERFVGRGKHNWQLRLPGNEALDLTVHHWTVPIRKLPERLDGLSILHLTDLHFSHVYDRRYFEAVFDVASGCRADLVLITGDLIDDPTCIPWIAPLFERLPAAIGRYAILGNHDHGHDVDPINAAIRHAGFTVLDGEVETIDVMGSTLAIGGTCAPWGRTIADESVPAADFRLLLSHTPDIVYQAARQGWDYMLCGHNHGGQVQLPILGSILMPSRYSRRFEAGFYQIDPTLMYVSRGLGAKHPIRFGCPPEISHFTLRAEVGRRPPTIDVPPGKWTIAFENSDTMRLP</sequence>
<dbReference type="Pfam" id="PF00149">
    <property type="entry name" value="Metallophos"/>
    <property type="match status" value="1"/>
</dbReference>
<name>A0ABT6FE56_9BACT</name>
<keyword evidence="3" id="KW-0812">Transmembrane</keyword>
<evidence type="ECO:0000256" key="3">
    <source>
        <dbReference type="SAM" id="Phobius"/>
    </source>
</evidence>
<proteinExistence type="predicted"/>
<dbReference type="PANTHER" id="PTHR31302:SF31">
    <property type="entry name" value="PHOSPHODIESTERASE YAEI"/>
    <property type="match status" value="1"/>
</dbReference>
<dbReference type="PANTHER" id="PTHR31302">
    <property type="entry name" value="TRANSMEMBRANE PROTEIN WITH METALLOPHOSPHOESTERASE DOMAIN-RELATED"/>
    <property type="match status" value="1"/>
</dbReference>
<dbReference type="InterPro" id="IPR004843">
    <property type="entry name" value="Calcineurin-like_PHP"/>
</dbReference>
<dbReference type="Gene3D" id="3.60.21.10">
    <property type="match status" value="1"/>
</dbReference>
<keyword evidence="3" id="KW-1133">Transmembrane helix</keyword>
<dbReference type="EMBL" id="JARRAG010000002">
    <property type="protein sequence ID" value="MDG3005857.1"/>
    <property type="molecule type" value="Genomic_DNA"/>
</dbReference>
<comment type="caution">
    <text evidence="5">The sequence shown here is derived from an EMBL/GenBank/DDBJ whole genome shotgun (WGS) entry which is preliminary data.</text>
</comment>
<keyword evidence="1" id="KW-0479">Metal-binding</keyword>
<evidence type="ECO:0000256" key="2">
    <source>
        <dbReference type="ARBA" id="ARBA00022801"/>
    </source>
</evidence>
<dbReference type="InterPro" id="IPR051158">
    <property type="entry name" value="Metallophosphoesterase_sf"/>
</dbReference>
<keyword evidence="6" id="KW-1185">Reference proteome</keyword>